<keyword evidence="5 9" id="KW-0547">Nucleotide-binding</keyword>
<dbReference type="SUPFAM" id="SSF52540">
    <property type="entry name" value="P-loop containing nucleoside triphosphate hydrolases"/>
    <property type="match status" value="1"/>
</dbReference>
<dbReference type="SMART" id="SM00382">
    <property type="entry name" value="AAA"/>
    <property type="match status" value="1"/>
</dbReference>
<dbReference type="PANTHER" id="PTHR24220">
    <property type="entry name" value="IMPORT ATP-BINDING PROTEIN"/>
    <property type="match status" value="1"/>
</dbReference>
<evidence type="ECO:0000256" key="2">
    <source>
        <dbReference type="ARBA" id="ARBA00020019"/>
    </source>
</evidence>
<keyword evidence="4 9" id="KW-0132">Cell division</keyword>
<comment type="function">
    <text evidence="9">Part of the ABC transporter FtsEX involved in cellular division.</text>
</comment>
<dbReference type="InterPro" id="IPR003593">
    <property type="entry name" value="AAA+_ATPase"/>
</dbReference>
<evidence type="ECO:0000256" key="3">
    <source>
        <dbReference type="ARBA" id="ARBA00022475"/>
    </source>
</evidence>
<dbReference type="PANTHER" id="PTHR24220:SF470">
    <property type="entry name" value="CELL DIVISION ATP-BINDING PROTEIN FTSE"/>
    <property type="match status" value="1"/>
</dbReference>
<comment type="similarity">
    <text evidence="1 9">Belongs to the ABC transporter superfamily.</text>
</comment>
<evidence type="ECO:0000313" key="12">
    <source>
        <dbReference type="Proteomes" id="UP000593890"/>
    </source>
</evidence>
<evidence type="ECO:0000256" key="4">
    <source>
        <dbReference type="ARBA" id="ARBA00022618"/>
    </source>
</evidence>
<dbReference type="InterPro" id="IPR017871">
    <property type="entry name" value="ABC_transporter-like_CS"/>
</dbReference>
<proteinExistence type="inferred from homology"/>
<evidence type="ECO:0000256" key="9">
    <source>
        <dbReference type="RuleBase" id="RU365094"/>
    </source>
</evidence>
<keyword evidence="6 9" id="KW-0067">ATP-binding</keyword>
<evidence type="ECO:0000256" key="8">
    <source>
        <dbReference type="ARBA" id="ARBA00023306"/>
    </source>
</evidence>
<comment type="subcellular location">
    <subcellularLocation>
        <location evidence="9">Cell membrane</location>
        <topology evidence="9">Peripheral membrane protein</topology>
        <orientation evidence="9">Cytoplasmic side</orientation>
    </subcellularLocation>
</comment>
<dbReference type="GO" id="GO:0051301">
    <property type="term" value="P:cell division"/>
    <property type="evidence" value="ECO:0007669"/>
    <property type="project" value="UniProtKB-UniRule"/>
</dbReference>
<evidence type="ECO:0000259" key="10">
    <source>
        <dbReference type="PROSITE" id="PS50893"/>
    </source>
</evidence>
<dbReference type="Pfam" id="PF00005">
    <property type="entry name" value="ABC_tran"/>
    <property type="match status" value="1"/>
</dbReference>
<evidence type="ECO:0000256" key="6">
    <source>
        <dbReference type="ARBA" id="ARBA00022840"/>
    </source>
</evidence>
<organism evidence="11 12">
    <name type="scientific">Solibaculum mannosilyticum</name>
    <dbReference type="NCBI Taxonomy" id="2780922"/>
    <lineage>
        <taxon>Bacteria</taxon>
        <taxon>Bacillati</taxon>
        <taxon>Bacillota</taxon>
        <taxon>Clostridia</taxon>
        <taxon>Eubacteriales</taxon>
        <taxon>Oscillospiraceae</taxon>
        <taxon>Solibaculum</taxon>
    </lineage>
</organism>
<dbReference type="InterPro" id="IPR005286">
    <property type="entry name" value="Cell_div_FtsE"/>
</dbReference>
<dbReference type="PROSITE" id="PS50893">
    <property type="entry name" value="ABC_TRANSPORTER_2"/>
    <property type="match status" value="1"/>
</dbReference>
<dbReference type="InterPro" id="IPR003439">
    <property type="entry name" value="ABC_transporter-like_ATP-bd"/>
</dbReference>
<evidence type="ECO:0000256" key="7">
    <source>
        <dbReference type="ARBA" id="ARBA00023136"/>
    </source>
</evidence>
<dbReference type="GO" id="GO:0005886">
    <property type="term" value="C:plasma membrane"/>
    <property type="evidence" value="ECO:0007669"/>
    <property type="project" value="UniProtKB-SubCell"/>
</dbReference>
<gene>
    <name evidence="9 11" type="primary">ftsE</name>
    <name evidence="11" type="ORF">C12CBH8_21990</name>
</gene>
<sequence>MIELKGVSKTYDNGTVALKDINLTIQKGEFVFIVGASGAGKSTFLKLIIREEVPNAGEITVNGFKLSSMKKKNVPYFRRTMGIVFQDFRLIPKMTVFDNVAFAMRVTGATTRQIRKRVPYVLSQVGLTDKAHCLPKELSGGEQQRVGLARALVNNPDLLVADEPTGNIDPQLSFEIIELLNEINRKGTTILMVTHERELANWFDRRTIEIRDGSIVSDSGRSVSNESQ</sequence>
<dbReference type="RefSeq" id="WP_090264735.1">
    <property type="nucleotide sequence ID" value="NZ_AP023321.1"/>
</dbReference>
<protein>
    <recommendedName>
        <fullName evidence="2 9">Cell division ATP-binding protein FtsE</fullName>
    </recommendedName>
</protein>
<dbReference type="GO" id="GO:0016887">
    <property type="term" value="F:ATP hydrolysis activity"/>
    <property type="evidence" value="ECO:0007669"/>
    <property type="project" value="InterPro"/>
</dbReference>
<dbReference type="NCBIfam" id="TIGR02673">
    <property type="entry name" value="FtsE"/>
    <property type="match status" value="1"/>
</dbReference>
<evidence type="ECO:0000256" key="1">
    <source>
        <dbReference type="ARBA" id="ARBA00005417"/>
    </source>
</evidence>
<dbReference type="AlphaFoldDB" id="A0A7I8D486"/>
<dbReference type="KEGG" id="sman:C12CBH8_21990"/>
<accession>A0A7I8D486</accession>
<dbReference type="Proteomes" id="UP000593890">
    <property type="component" value="Chromosome"/>
</dbReference>
<reference evidence="12" key="1">
    <citation type="submission" date="2020-07" db="EMBL/GenBank/DDBJ databases">
        <title>Complete genome sequencing of Clostridia bacterium strain 12CBH8.</title>
        <authorList>
            <person name="Sakamoto M."/>
            <person name="Murakami T."/>
            <person name="Mori H."/>
        </authorList>
    </citation>
    <scope>NUCLEOTIDE SEQUENCE [LARGE SCALE GENOMIC DNA]</scope>
    <source>
        <strain evidence="12">12CBH8</strain>
    </source>
</reference>
<evidence type="ECO:0000256" key="5">
    <source>
        <dbReference type="ARBA" id="ARBA00022741"/>
    </source>
</evidence>
<keyword evidence="7 9" id="KW-0472">Membrane</keyword>
<dbReference type="EMBL" id="AP023321">
    <property type="protein sequence ID" value="BCI61560.1"/>
    <property type="molecule type" value="Genomic_DNA"/>
</dbReference>
<comment type="subunit">
    <text evidence="9">Homodimer. Forms a membrane-associated complex with FtsX.</text>
</comment>
<dbReference type="GO" id="GO:0022857">
    <property type="term" value="F:transmembrane transporter activity"/>
    <property type="evidence" value="ECO:0007669"/>
    <property type="project" value="TreeGrafter"/>
</dbReference>
<dbReference type="PROSITE" id="PS00211">
    <property type="entry name" value="ABC_TRANSPORTER_1"/>
    <property type="match status" value="1"/>
</dbReference>
<dbReference type="InterPro" id="IPR027417">
    <property type="entry name" value="P-loop_NTPase"/>
</dbReference>
<evidence type="ECO:0000313" key="11">
    <source>
        <dbReference type="EMBL" id="BCI61560.1"/>
    </source>
</evidence>
<keyword evidence="12" id="KW-1185">Reference proteome</keyword>
<dbReference type="Gene3D" id="3.40.50.300">
    <property type="entry name" value="P-loop containing nucleotide triphosphate hydrolases"/>
    <property type="match status" value="1"/>
</dbReference>
<keyword evidence="8 9" id="KW-0131">Cell cycle</keyword>
<name>A0A7I8D486_9FIRM</name>
<keyword evidence="3 9" id="KW-1003">Cell membrane</keyword>
<dbReference type="InterPro" id="IPR015854">
    <property type="entry name" value="ABC_transpr_LolD-like"/>
</dbReference>
<dbReference type="GO" id="GO:0005524">
    <property type="term" value="F:ATP binding"/>
    <property type="evidence" value="ECO:0007669"/>
    <property type="project" value="UniProtKB-UniRule"/>
</dbReference>
<feature type="domain" description="ABC transporter" evidence="10">
    <location>
        <begin position="2"/>
        <end position="227"/>
    </location>
</feature>
<dbReference type="FunFam" id="3.40.50.300:FF:000056">
    <property type="entry name" value="Cell division ATP-binding protein FtsE"/>
    <property type="match status" value="1"/>
</dbReference>